<dbReference type="AlphaFoldDB" id="A0A6M8FAW3"/>
<keyword evidence="1" id="KW-0812">Transmembrane</keyword>
<keyword evidence="1" id="KW-0472">Membrane</keyword>
<dbReference type="InterPro" id="IPR032092">
    <property type="entry name" value="PilW"/>
</dbReference>
<sequence>MSVCSQAMAKQQGLTLIELMVTLLLSSFLLLGILQIFISTNSTDRANASLARLQENGRIALDMLKQDLRRTGYQGCASPKVTSRVNSSRTFPLDAMGEQGTELIEGAATASDSLIMRHARPMMMRATNISNTQVTFVSGNNINFTEGERYEFILTNCEEVAIFTGVASARSANPDLTSSMPNRYTLTSLQGANSGTPPSLYGIPLGEGSQFLQVIENTYTLEGDPSNLDSAGNEISTLYKNGEPMIANVDNFQVLYGVTSGTQTSWVNGEDLTNAQREDVSRLQISLVISSPDEVSDAANTQSFAIANIGTDTQLDAIADRRLRRVLNTVVDVRNRRP</sequence>
<keyword evidence="1" id="KW-1133">Transmembrane helix</keyword>
<dbReference type="Proteomes" id="UP000501379">
    <property type="component" value="Chromosome"/>
</dbReference>
<dbReference type="InterPro" id="IPR012902">
    <property type="entry name" value="N_methyl_site"/>
</dbReference>
<dbReference type="PROSITE" id="PS00409">
    <property type="entry name" value="PROKAR_NTER_METHYL"/>
    <property type="match status" value="1"/>
</dbReference>
<dbReference type="NCBIfam" id="TIGR02532">
    <property type="entry name" value="IV_pilin_GFxxxE"/>
    <property type="match status" value="1"/>
</dbReference>
<keyword evidence="3" id="KW-1185">Reference proteome</keyword>
<dbReference type="RefSeq" id="WP_173209454.1">
    <property type="nucleotide sequence ID" value="NZ_CP053697.2"/>
</dbReference>
<proteinExistence type="predicted"/>
<accession>A0A6M8FAW3</accession>
<dbReference type="Pfam" id="PF16074">
    <property type="entry name" value="PilW"/>
    <property type="match status" value="1"/>
</dbReference>
<dbReference type="KEGG" id="pcam:HNE05_14435"/>
<gene>
    <name evidence="2" type="ORF">HNE05_14435</name>
</gene>
<reference evidence="2" key="1">
    <citation type="submission" date="2020-07" db="EMBL/GenBank/DDBJ databases">
        <title>Nitrate ammonifying Pseudomonas campi sp. nov. isolated from German agricultural grassland.</title>
        <authorList>
            <person name="Timsy T."/>
            <person name="Ulrich A."/>
            <person name="Spanner T."/>
            <person name="Foesel B."/>
            <person name="Kolb S."/>
            <person name="Horn M.A."/>
            <person name="Behrendt U."/>
        </authorList>
    </citation>
    <scope>NUCLEOTIDE SEQUENCE</scope>
    <source>
        <strain evidence="2">S1-A32-2</strain>
    </source>
</reference>
<dbReference type="EMBL" id="CP053697">
    <property type="protein sequence ID" value="QKE64491.1"/>
    <property type="molecule type" value="Genomic_DNA"/>
</dbReference>
<dbReference type="Pfam" id="PF07963">
    <property type="entry name" value="N_methyl"/>
    <property type="match status" value="1"/>
</dbReference>
<organism evidence="2 3">
    <name type="scientific">Aquipseudomonas campi</name>
    <dbReference type="NCBI Taxonomy" id="2731681"/>
    <lineage>
        <taxon>Bacteria</taxon>
        <taxon>Pseudomonadati</taxon>
        <taxon>Pseudomonadota</taxon>
        <taxon>Gammaproteobacteria</taxon>
        <taxon>Pseudomonadales</taxon>
        <taxon>Pseudomonadaceae</taxon>
        <taxon>Aquipseudomonas</taxon>
    </lineage>
</organism>
<dbReference type="GO" id="GO:0043683">
    <property type="term" value="P:type IV pilus assembly"/>
    <property type="evidence" value="ECO:0007669"/>
    <property type="project" value="InterPro"/>
</dbReference>
<name>A0A6M8FAW3_9GAMM</name>
<feature type="transmembrane region" description="Helical" evidence="1">
    <location>
        <begin position="16"/>
        <end position="38"/>
    </location>
</feature>
<evidence type="ECO:0000313" key="3">
    <source>
        <dbReference type="Proteomes" id="UP000501379"/>
    </source>
</evidence>
<evidence type="ECO:0000313" key="2">
    <source>
        <dbReference type="EMBL" id="QKE64491.1"/>
    </source>
</evidence>
<evidence type="ECO:0000256" key="1">
    <source>
        <dbReference type="SAM" id="Phobius"/>
    </source>
</evidence>
<protein>
    <submittedName>
        <fullName evidence="2">PilW family protein</fullName>
    </submittedName>
</protein>